<feature type="domain" description="MacB-like periplasmic core" evidence="9">
    <location>
        <begin position="17"/>
        <end position="207"/>
    </location>
</feature>
<keyword evidence="5 7" id="KW-0472">Membrane</keyword>
<dbReference type="GO" id="GO:0005886">
    <property type="term" value="C:plasma membrane"/>
    <property type="evidence" value="ECO:0007669"/>
    <property type="project" value="UniProtKB-SubCell"/>
</dbReference>
<dbReference type="HOGENOM" id="CLU_000604_8_0_2"/>
<dbReference type="OrthoDB" id="11469at2157"/>
<dbReference type="PANTHER" id="PTHR30572">
    <property type="entry name" value="MEMBRANE COMPONENT OF TRANSPORTER-RELATED"/>
    <property type="match status" value="1"/>
</dbReference>
<gene>
    <name evidence="10" type="ORF">GAH_00665</name>
</gene>
<name>A0A0F7DC04_9EURY</name>
<evidence type="ECO:0000259" key="9">
    <source>
        <dbReference type="Pfam" id="PF12704"/>
    </source>
</evidence>
<dbReference type="PATRIC" id="fig|113653.22.peg.665"/>
<dbReference type="GO" id="GO:0022857">
    <property type="term" value="F:transmembrane transporter activity"/>
    <property type="evidence" value="ECO:0007669"/>
    <property type="project" value="TreeGrafter"/>
</dbReference>
<accession>A0A0F7DC04</accession>
<keyword evidence="10" id="KW-0449">Lipoprotein</keyword>
<evidence type="ECO:0000256" key="1">
    <source>
        <dbReference type="ARBA" id="ARBA00004651"/>
    </source>
</evidence>
<dbReference type="Pfam" id="PF02687">
    <property type="entry name" value="FtsX"/>
    <property type="match status" value="1"/>
</dbReference>
<keyword evidence="3 7" id="KW-0812">Transmembrane</keyword>
<dbReference type="Pfam" id="PF12704">
    <property type="entry name" value="MacB_PCD"/>
    <property type="match status" value="1"/>
</dbReference>
<sequence length="371" mass="40165">MYLQLAVRNLGRARVRSALAVIGIIIGVTAITSIGIFGENLKKSVIEGFGDVANELILIPNAREGYKSIDEKVVETIRKAPFTADIIPVKTDAGEVLFRGSKRIVTVYGMDEDAVREMFKAEKGTISLKSGRCVVGWSLAQELEVKVGSKISVGGRIYRVSAILEREGARFDINPNGVIIVSSRDIPAEYSMVIVKLASIDDIEPFKKFVSSTVNLKDERVEIFEMRSILERIDEVFNQINMFLMAIAGISLLVAGVSILNIMLMSTIERTKEIGIMRAIGARKSVILRIFLLEAAILGVAGSVVGAVLSIAGGYAITKLIVGDVGAMLTATTAVFAAEGFLFGVFTAVISGLYPAWRAANLEPIEALRYE</sequence>
<organism evidence="10 11">
    <name type="scientific">Geoglobus ahangari</name>
    <dbReference type="NCBI Taxonomy" id="113653"/>
    <lineage>
        <taxon>Archaea</taxon>
        <taxon>Methanobacteriati</taxon>
        <taxon>Methanobacteriota</taxon>
        <taxon>Archaeoglobi</taxon>
        <taxon>Archaeoglobales</taxon>
        <taxon>Archaeoglobaceae</taxon>
        <taxon>Geoglobus</taxon>
    </lineage>
</organism>
<keyword evidence="2" id="KW-1003">Cell membrane</keyword>
<dbReference type="RefSeq" id="WP_048094675.1">
    <property type="nucleotide sequence ID" value="NZ_CP011267.1"/>
</dbReference>
<evidence type="ECO:0000256" key="3">
    <source>
        <dbReference type="ARBA" id="ARBA00022692"/>
    </source>
</evidence>
<feature type="transmembrane region" description="Helical" evidence="7">
    <location>
        <begin position="18"/>
        <end position="37"/>
    </location>
</feature>
<comment type="subcellular location">
    <subcellularLocation>
        <location evidence="1">Cell membrane</location>
        <topology evidence="1">Multi-pass membrane protein</topology>
    </subcellularLocation>
</comment>
<feature type="transmembrane region" description="Helical" evidence="7">
    <location>
        <begin position="242"/>
        <end position="265"/>
    </location>
</feature>
<dbReference type="InterPro" id="IPR050250">
    <property type="entry name" value="Macrolide_Exporter_MacB"/>
</dbReference>
<dbReference type="Proteomes" id="UP000034723">
    <property type="component" value="Chromosome"/>
</dbReference>
<dbReference type="GeneID" id="24803245"/>
<dbReference type="PANTHER" id="PTHR30572:SF4">
    <property type="entry name" value="ABC TRANSPORTER PERMEASE YTRF"/>
    <property type="match status" value="1"/>
</dbReference>
<evidence type="ECO:0000256" key="6">
    <source>
        <dbReference type="ARBA" id="ARBA00038076"/>
    </source>
</evidence>
<comment type="similarity">
    <text evidence="6">Belongs to the ABC-4 integral membrane protein family.</text>
</comment>
<dbReference type="InParanoid" id="A0A0F7DC04"/>
<dbReference type="STRING" id="113653.GAH_00665"/>
<evidence type="ECO:0000256" key="4">
    <source>
        <dbReference type="ARBA" id="ARBA00022989"/>
    </source>
</evidence>
<evidence type="ECO:0000313" key="11">
    <source>
        <dbReference type="Proteomes" id="UP000034723"/>
    </source>
</evidence>
<feature type="transmembrane region" description="Helical" evidence="7">
    <location>
        <begin position="286"/>
        <end position="317"/>
    </location>
</feature>
<evidence type="ECO:0000256" key="2">
    <source>
        <dbReference type="ARBA" id="ARBA00022475"/>
    </source>
</evidence>
<keyword evidence="4 7" id="KW-1133">Transmembrane helix</keyword>
<dbReference type="InterPro" id="IPR025857">
    <property type="entry name" value="MacB_PCD"/>
</dbReference>
<dbReference type="EMBL" id="CP011267">
    <property type="protein sequence ID" value="AKG91996.1"/>
    <property type="molecule type" value="Genomic_DNA"/>
</dbReference>
<evidence type="ECO:0000256" key="5">
    <source>
        <dbReference type="ARBA" id="ARBA00023136"/>
    </source>
</evidence>
<evidence type="ECO:0000313" key="10">
    <source>
        <dbReference type="EMBL" id="AKG91996.1"/>
    </source>
</evidence>
<feature type="domain" description="ABC3 transporter permease C-terminal" evidence="8">
    <location>
        <begin position="246"/>
        <end position="364"/>
    </location>
</feature>
<dbReference type="KEGG" id="gah:GAH_00665"/>
<dbReference type="InterPro" id="IPR003838">
    <property type="entry name" value="ABC3_permease_C"/>
</dbReference>
<evidence type="ECO:0000256" key="7">
    <source>
        <dbReference type="SAM" id="Phobius"/>
    </source>
</evidence>
<feature type="transmembrane region" description="Helical" evidence="7">
    <location>
        <begin position="329"/>
        <end position="354"/>
    </location>
</feature>
<evidence type="ECO:0000259" key="8">
    <source>
        <dbReference type="Pfam" id="PF02687"/>
    </source>
</evidence>
<keyword evidence="11" id="KW-1185">Reference proteome</keyword>
<protein>
    <submittedName>
        <fullName evidence="10">ABC-type transport system, involved in lipoprotein release, permease component</fullName>
    </submittedName>
</protein>
<reference evidence="10 11" key="1">
    <citation type="submission" date="2015-04" db="EMBL/GenBank/DDBJ databases">
        <title>The complete genome sequence of the hyperthermophilic, obligate iron-reducing archaeon Geoglobus ahangari strain 234T.</title>
        <authorList>
            <person name="Manzella M.P."/>
            <person name="Holmes D.E."/>
            <person name="Rocheleau J.M."/>
            <person name="Chung A."/>
            <person name="Reguera G."/>
            <person name="Kashefi K."/>
        </authorList>
    </citation>
    <scope>NUCLEOTIDE SEQUENCE [LARGE SCALE GENOMIC DNA]</scope>
    <source>
        <strain evidence="10 11">234</strain>
    </source>
</reference>
<proteinExistence type="inferred from homology"/>
<dbReference type="AlphaFoldDB" id="A0A0F7DC04"/>